<dbReference type="AlphaFoldDB" id="A0A6G7K9A9"/>
<dbReference type="Gene3D" id="1.10.1200.120">
    <property type="entry name" value="Large-conductance mechanosensitive channel, MscL, domain 1"/>
    <property type="match status" value="1"/>
</dbReference>
<feature type="transmembrane region" description="Helical" evidence="10">
    <location>
        <begin position="69"/>
        <end position="87"/>
    </location>
</feature>
<evidence type="ECO:0000256" key="10">
    <source>
        <dbReference type="HAMAP-Rule" id="MF_00115"/>
    </source>
</evidence>
<comment type="subcellular location">
    <subcellularLocation>
        <location evidence="1 10">Cell membrane</location>
        <topology evidence="1 10">Multi-pass membrane protein</topology>
    </subcellularLocation>
</comment>
<evidence type="ECO:0000256" key="6">
    <source>
        <dbReference type="ARBA" id="ARBA00022989"/>
    </source>
</evidence>
<comment type="subunit">
    <text evidence="10">Homopentamer.</text>
</comment>
<dbReference type="InterPro" id="IPR019823">
    <property type="entry name" value="Mechanosensitive_channel_CS"/>
</dbReference>
<accession>A0A6G7K9A9</accession>
<dbReference type="RefSeq" id="WP_166161690.1">
    <property type="nucleotide sequence ID" value="NZ_CP049740.1"/>
</dbReference>
<comment type="function">
    <text evidence="10">Channel that opens in response to stretch forces in the membrane lipid bilayer. May participate in the regulation of osmotic pressure changes within the cell.</text>
</comment>
<dbReference type="Pfam" id="PF01741">
    <property type="entry name" value="MscL"/>
    <property type="match status" value="1"/>
</dbReference>
<evidence type="ECO:0000256" key="1">
    <source>
        <dbReference type="ARBA" id="ARBA00004651"/>
    </source>
</evidence>
<dbReference type="KEGG" id="jar:G7057_04610"/>
<dbReference type="HAMAP" id="MF_00115">
    <property type="entry name" value="MscL"/>
    <property type="match status" value="1"/>
</dbReference>
<keyword evidence="6 10" id="KW-1133">Transmembrane helix</keyword>
<name>A0A6G7K9A9_9LACT</name>
<evidence type="ECO:0000256" key="7">
    <source>
        <dbReference type="ARBA" id="ARBA00023065"/>
    </source>
</evidence>
<dbReference type="PRINTS" id="PR01264">
    <property type="entry name" value="MECHCHANNEL"/>
</dbReference>
<evidence type="ECO:0000256" key="9">
    <source>
        <dbReference type="ARBA" id="ARBA00023303"/>
    </source>
</evidence>
<protein>
    <recommendedName>
        <fullName evidence="10">Large-conductance mechanosensitive channel</fullName>
    </recommendedName>
</protein>
<dbReference type="Proteomes" id="UP000501451">
    <property type="component" value="Chromosome"/>
</dbReference>
<evidence type="ECO:0000313" key="11">
    <source>
        <dbReference type="EMBL" id="QII81827.1"/>
    </source>
</evidence>
<evidence type="ECO:0000256" key="5">
    <source>
        <dbReference type="ARBA" id="ARBA00022692"/>
    </source>
</evidence>
<dbReference type="PANTHER" id="PTHR30266">
    <property type="entry name" value="MECHANOSENSITIVE CHANNEL MSCL"/>
    <property type="match status" value="1"/>
</dbReference>
<dbReference type="GO" id="GO:0005886">
    <property type="term" value="C:plasma membrane"/>
    <property type="evidence" value="ECO:0007669"/>
    <property type="project" value="UniProtKB-SubCell"/>
</dbReference>
<gene>
    <name evidence="10 11" type="primary">mscL</name>
    <name evidence="11" type="ORF">G7057_04610</name>
</gene>
<dbReference type="InterPro" id="IPR001185">
    <property type="entry name" value="MS_channel"/>
</dbReference>
<dbReference type="InterPro" id="IPR036019">
    <property type="entry name" value="MscL_channel"/>
</dbReference>
<dbReference type="SUPFAM" id="SSF81330">
    <property type="entry name" value="Gated mechanosensitive channel"/>
    <property type="match status" value="1"/>
</dbReference>
<evidence type="ECO:0000313" key="12">
    <source>
        <dbReference type="Proteomes" id="UP000501451"/>
    </source>
</evidence>
<dbReference type="PROSITE" id="PS01327">
    <property type="entry name" value="MSCL"/>
    <property type="match status" value="1"/>
</dbReference>
<keyword evidence="12" id="KW-1185">Reference proteome</keyword>
<evidence type="ECO:0000256" key="3">
    <source>
        <dbReference type="ARBA" id="ARBA00022448"/>
    </source>
</evidence>
<keyword evidence="9 10" id="KW-0407">Ion channel</keyword>
<keyword evidence="7 10" id="KW-0406">Ion transport</keyword>
<evidence type="ECO:0000256" key="2">
    <source>
        <dbReference type="ARBA" id="ARBA00007254"/>
    </source>
</evidence>
<reference evidence="11 12" key="1">
    <citation type="journal article" date="2017" name="Int. J. Syst. Evol. Microbiol.">
        <title>Jeotgalibaca porci sp. nov. and Jeotgalibaca arthritidis sp. nov., isolated from pigs, and emended description of the genus Jeotgalibaca.</title>
        <authorList>
            <person name="Zamora L."/>
            <person name="Perez-Sancho M."/>
            <person name="Dominguez L."/>
            <person name="Fernandez-Garayzabal J.F."/>
            <person name="Vela A.I."/>
        </authorList>
    </citation>
    <scope>NUCLEOTIDE SEQUENCE [LARGE SCALE GENOMIC DNA]</scope>
    <source>
        <strain evidence="11 12">CECT 9157</strain>
    </source>
</reference>
<keyword evidence="4 10" id="KW-1003">Cell membrane</keyword>
<keyword evidence="8 10" id="KW-0472">Membrane</keyword>
<organism evidence="11 12">
    <name type="scientific">Jeotgalibaca arthritidis</name>
    <dbReference type="NCBI Taxonomy" id="1868794"/>
    <lineage>
        <taxon>Bacteria</taxon>
        <taxon>Bacillati</taxon>
        <taxon>Bacillota</taxon>
        <taxon>Bacilli</taxon>
        <taxon>Lactobacillales</taxon>
        <taxon>Carnobacteriaceae</taxon>
        <taxon>Jeotgalibaca</taxon>
    </lineage>
</organism>
<dbReference type="EMBL" id="CP049740">
    <property type="protein sequence ID" value="QII81827.1"/>
    <property type="molecule type" value="Genomic_DNA"/>
</dbReference>
<comment type="similarity">
    <text evidence="2 10">Belongs to the MscL family.</text>
</comment>
<dbReference type="PANTHER" id="PTHR30266:SF2">
    <property type="entry name" value="LARGE-CONDUCTANCE MECHANOSENSITIVE CHANNEL"/>
    <property type="match status" value="1"/>
</dbReference>
<keyword evidence="3 10" id="KW-0813">Transport</keyword>
<sequence>MIKEFKEFIMRGNVLDLAVGVIIGAAFSAIVNSLVEDLISPIIVSLTSQAAIEDLSVKIGTATLRYGNFLQAIIDFLIIALVLFLIIKAANKFKRQNPEMDVEEVEIPAAELYLKDIRDLLAAEKVETVGTVDEDQLI</sequence>
<proteinExistence type="inferred from homology"/>
<dbReference type="NCBIfam" id="TIGR00220">
    <property type="entry name" value="mscL"/>
    <property type="match status" value="1"/>
</dbReference>
<dbReference type="InterPro" id="IPR037673">
    <property type="entry name" value="MSC/AndL"/>
</dbReference>
<keyword evidence="5 10" id="KW-0812">Transmembrane</keyword>
<evidence type="ECO:0000256" key="4">
    <source>
        <dbReference type="ARBA" id="ARBA00022475"/>
    </source>
</evidence>
<feature type="transmembrane region" description="Helical" evidence="10">
    <location>
        <begin position="12"/>
        <end position="31"/>
    </location>
</feature>
<dbReference type="GO" id="GO:0008381">
    <property type="term" value="F:mechanosensitive monoatomic ion channel activity"/>
    <property type="evidence" value="ECO:0007669"/>
    <property type="project" value="UniProtKB-UniRule"/>
</dbReference>
<evidence type="ECO:0000256" key="8">
    <source>
        <dbReference type="ARBA" id="ARBA00023136"/>
    </source>
</evidence>